<dbReference type="Proteomes" id="UP000756921">
    <property type="component" value="Unassembled WGS sequence"/>
</dbReference>
<dbReference type="EMBL" id="WJXW01000012">
    <property type="protein sequence ID" value="KAF9731390.1"/>
    <property type="molecule type" value="Genomic_DNA"/>
</dbReference>
<protein>
    <submittedName>
        <fullName evidence="1">Uncharacterized protein</fullName>
    </submittedName>
</protein>
<sequence>MALSGLYHFHSAGRPRGSCSRAFTALVPSLADHLGIQYRELCGLNFDT</sequence>
<organism evidence="1 2">
    <name type="scientific">Paraphaeosphaeria minitans</name>
    <dbReference type="NCBI Taxonomy" id="565426"/>
    <lineage>
        <taxon>Eukaryota</taxon>
        <taxon>Fungi</taxon>
        <taxon>Dikarya</taxon>
        <taxon>Ascomycota</taxon>
        <taxon>Pezizomycotina</taxon>
        <taxon>Dothideomycetes</taxon>
        <taxon>Pleosporomycetidae</taxon>
        <taxon>Pleosporales</taxon>
        <taxon>Massarineae</taxon>
        <taxon>Didymosphaeriaceae</taxon>
        <taxon>Paraphaeosphaeria</taxon>
    </lineage>
</organism>
<keyword evidence="2" id="KW-1185">Reference proteome</keyword>
<name>A0A9P6GBM7_9PLEO</name>
<gene>
    <name evidence="1" type="ORF">PMIN01_10407</name>
</gene>
<evidence type="ECO:0000313" key="1">
    <source>
        <dbReference type="EMBL" id="KAF9731390.1"/>
    </source>
</evidence>
<reference evidence="1" key="1">
    <citation type="journal article" date="2020" name="Mol. Plant Microbe Interact.">
        <title>Genome Sequence of the Biocontrol Agent Coniothyrium minitans strain Conio (IMI 134523).</title>
        <authorList>
            <person name="Patel D."/>
            <person name="Shittu T.A."/>
            <person name="Baroncelli R."/>
            <person name="Muthumeenakshi S."/>
            <person name="Osborne T.H."/>
            <person name="Janganan T.K."/>
            <person name="Sreenivasaprasad S."/>
        </authorList>
    </citation>
    <scope>NUCLEOTIDE SEQUENCE</scope>
    <source>
        <strain evidence="1">Conio</strain>
    </source>
</reference>
<comment type="caution">
    <text evidence="1">The sequence shown here is derived from an EMBL/GenBank/DDBJ whole genome shotgun (WGS) entry which is preliminary data.</text>
</comment>
<evidence type="ECO:0000313" key="2">
    <source>
        <dbReference type="Proteomes" id="UP000756921"/>
    </source>
</evidence>
<accession>A0A9P6GBM7</accession>
<proteinExistence type="predicted"/>
<dbReference type="AlphaFoldDB" id="A0A9P6GBM7"/>